<name>A0A933GP38_UNCTE</name>
<reference evidence="2" key="1">
    <citation type="submission" date="2020-07" db="EMBL/GenBank/DDBJ databases">
        <title>Huge and variable diversity of episymbiotic CPR bacteria and DPANN archaea in groundwater ecosystems.</title>
        <authorList>
            <person name="He C.Y."/>
            <person name="Keren R."/>
            <person name="Whittaker M."/>
            <person name="Farag I.F."/>
            <person name="Doudna J."/>
            <person name="Cate J.H.D."/>
            <person name="Banfield J.F."/>
        </authorList>
    </citation>
    <scope>NUCLEOTIDE SEQUENCE</scope>
    <source>
        <strain evidence="2">NC_groundwater_1482_Ag_S-0.65um_47_24</strain>
    </source>
</reference>
<keyword evidence="1" id="KW-0472">Membrane</keyword>
<accession>A0A933GP38</accession>
<dbReference type="AlphaFoldDB" id="A0A933GP38"/>
<dbReference type="Pfam" id="PF20587">
    <property type="entry name" value="DUF6789"/>
    <property type="match status" value="1"/>
</dbReference>
<evidence type="ECO:0000313" key="3">
    <source>
        <dbReference type="Proteomes" id="UP000772181"/>
    </source>
</evidence>
<comment type="caution">
    <text evidence="2">The sequence shown here is derived from an EMBL/GenBank/DDBJ whole genome shotgun (WGS) entry which is preliminary data.</text>
</comment>
<gene>
    <name evidence="2" type="ORF">HY730_09970</name>
</gene>
<dbReference type="Proteomes" id="UP000772181">
    <property type="component" value="Unassembled WGS sequence"/>
</dbReference>
<organism evidence="2 3">
    <name type="scientific">Tectimicrobiota bacterium</name>
    <dbReference type="NCBI Taxonomy" id="2528274"/>
    <lineage>
        <taxon>Bacteria</taxon>
        <taxon>Pseudomonadati</taxon>
        <taxon>Nitrospinota/Tectimicrobiota group</taxon>
        <taxon>Candidatus Tectimicrobiota</taxon>
    </lineage>
</organism>
<proteinExistence type="predicted"/>
<feature type="transmembrane region" description="Helical" evidence="1">
    <location>
        <begin position="114"/>
        <end position="134"/>
    </location>
</feature>
<sequence length="154" mass="16570">MICQVIRIVKGGIMATAVMTLVMLMAPLMGLPKMPVGSMLANFMHIPVSMGWMMHFIIGTTLAAAYVFLFQTRVSVHPAVNGMLFSLIPFLLAQIMVNPIMGAGFFALKTPAPFLMVMGSLVGHLVYGAVLGFTTRESRGSVGKACFLDRESVA</sequence>
<evidence type="ECO:0000313" key="2">
    <source>
        <dbReference type="EMBL" id="MBI4596680.1"/>
    </source>
</evidence>
<protein>
    <submittedName>
        <fullName evidence="2">DUF2938 family protein</fullName>
    </submittedName>
</protein>
<keyword evidence="1" id="KW-1133">Transmembrane helix</keyword>
<keyword evidence="1" id="KW-0812">Transmembrane</keyword>
<feature type="transmembrane region" description="Helical" evidence="1">
    <location>
        <begin position="82"/>
        <end position="108"/>
    </location>
</feature>
<dbReference type="InterPro" id="IPR046739">
    <property type="entry name" value="DUF6789"/>
</dbReference>
<dbReference type="EMBL" id="JACQWF010000429">
    <property type="protein sequence ID" value="MBI4596680.1"/>
    <property type="molecule type" value="Genomic_DNA"/>
</dbReference>
<evidence type="ECO:0000256" key="1">
    <source>
        <dbReference type="SAM" id="Phobius"/>
    </source>
</evidence>
<feature type="transmembrane region" description="Helical" evidence="1">
    <location>
        <begin position="52"/>
        <end position="70"/>
    </location>
</feature>
<feature type="transmembrane region" description="Helical" evidence="1">
    <location>
        <begin position="12"/>
        <end position="32"/>
    </location>
</feature>